<keyword evidence="3" id="KW-0804">Transcription</keyword>
<keyword evidence="7" id="KW-1185">Reference proteome</keyword>
<dbReference type="InterPro" id="IPR036271">
    <property type="entry name" value="Tet_transcr_reg_TetR-rel_C_sf"/>
</dbReference>
<feature type="DNA-binding region" description="H-T-H motif" evidence="4">
    <location>
        <begin position="41"/>
        <end position="60"/>
    </location>
</feature>
<gene>
    <name evidence="6" type="ORF">OU415_29760</name>
</gene>
<keyword evidence="2 4" id="KW-0238">DNA-binding</keyword>
<dbReference type="EMBL" id="JAQGLA010000072">
    <property type="protein sequence ID" value="MDA3629648.1"/>
    <property type="molecule type" value="Genomic_DNA"/>
</dbReference>
<dbReference type="InterPro" id="IPR009057">
    <property type="entry name" value="Homeodomain-like_sf"/>
</dbReference>
<evidence type="ECO:0000313" key="6">
    <source>
        <dbReference type="EMBL" id="MDA3629648.1"/>
    </source>
</evidence>
<reference evidence="6 7" key="1">
    <citation type="submission" date="2022-11" db="EMBL/GenBank/DDBJ databases">
        <title>Draft genome sequence of Saccharopolyspora sp. WRP15-2 isolated from rhizosphere soils of wild rice in Thailand.</title>
        <authorList>
            <person name="Duangmal K."/>
            <person name="Kammanee S."/>
            <person name="Muangham S."/>
        </authorList>
    </citation>
    <scope>NUCLEOTIDE SEQUENCE [LARGE SCALE GENOMIC DNA]</scope>
    <source>
        <strain evidence="6 7">WRP15-2</strain>
    </source>
</reference>
<comment type="caution">
    <text evidence="6">The sequence shown here is derived from an EMBL/GenBank/DDBJ whole genome shotgun (WGS) entry which is preliminary data.</text>
</comment>
<evidence type="ECO:0000256" key="2">
    <source>
        <dbReference type="ARBA" id="ARBA00023125"/>
    </source>
</evidence>
<evidence type="ECO:0000256" key="4">
    <source>
        <dbReference type="PROSITE-ProRule" id="PRU00335"/>
    </source>
</evidence>
<keyword evidence="1" id="KW-0805">Transcription regulation</keyword>
<evidence type="ECO:0000313" key="7">
    <source>
        <dbReference type="Proteomes" id="UP001210380"/>
    </source>
</evidence>
<dbReference type="SUPFAM" id="SSF48498">
    <property type="entry name" value="Tetracyclin repressor-like, C-terminal domain"/>
    <property type="match status" value="1"/>
</dbReference>
<dbReference type="Pfam" id="PF00440">
    <property type="entry name" value="TetR_N"/>
    <property type="match status" value="1"/>
</dbReference>
<evidence type="ECO:0000259" key="5">
    <source>
        <dbReference type="PROSITE" id="PS50977"/>
    </source>
</evidence>
<dbReference type="InterPro" id="IPR001647">
    <property type="entry name" value="HTH_TetR"/>
</dbReference>
<sequence>MTDEVAAKPRRRRRSREETESDLLDAALRIMRRDGLLEGVTLRDVASEAGVNHGQIYQYFGSRHALLRAAITRLLRESALDRETHWEQPFTRRRTAMWDAALRQPDVPKLEALLALERDDQLVLFPELERTREALDRDRETGALPPDADADVLHAMTAATYMGYCIFREAIARELGVELDELDARAGAVYEQLVTGLAAPTTPDQP</sequence>
<name>A0ABT4V6T4_9PSEU</name>
<proteinExistence type="predicted"/>
<evidence type="ECO:0000256" key="3">
    <source>
        <dbReference type="ARBA" id="ARBA00023163"/>
    </source>
</evidence>
<dbReference type="PANTHER" id="PTHR30055:SF234">
    <property type="entry name" value="HTH-TYPE TRANSCRIPTIONAL REGULATOR BETI"/>
    <property type="match status" value="1"/>
</dbReference>
<organism evidence="6 7">
    <name type="scientific">Saccharopolyspora oryzae</name>
    <dbReference type="NCBI Taxonomy" id="2997343"/>
    <lineage>
        <taxon>Bacteria</taxon>
        <taxon>Bacillati</taxon>
        <taxon>Actinomycetota</taxon>
        <taxon>Actinomycetes</taxon>
        <taxon>Pseudonocardiales</taxon>
        <taxon>Pseudonocardiaceae</taxon>
        <taxon>Saccharopolyspora</taxon>
    </lineage>
</organism>
<accession>A0ABT4V6T4</accession>
<dbReference type="PANTHER" id="PTHR30055">
    <property type="entry name" value="HTH-TYPE TRANSCRIPTIONAL REGULATOR RUTR"/>
    <property type="match status" value="1"/>
</dbReference>
<dbReference type="Gene3D" id="1.10.357.10">
    <property type="entry name" value="Tetracycline Repressor, domain 2"/>
    <property type="match status" value="1"/>
</dbReference>
<protein>
    <submittedName>
        <fullName evidence="6">Helix-turn-helix domain containing protein</fullName>
    </submittedName>
</protein>
<dbReference type="SUPFAM" id="SSF46689">
    <property type="entry name" value="Homeodomain-like"/>
    <property type="match status" value="1"/>
</dbReference>
<feature type="domain" description="HTH tetR-type" evidence="5">
    <location>
        <begin position="17"/>
        <end position="78"/>
    </location>
</feature>
<evidence type="ECO:0000256" key="1">
    <source>
        <dbReference type="ARBA" id="ARBA00023015"/>
    </source>
</evidence>
<dbReference type="RefSeq" id="WP_270952692.1">
    <property type="nucleotide sequence ID" value="NZ_JAQGLA010000072.1"/>
</dbReference>
<dbReference type="Proteomes" id="UP001210380">
    <property type="component" value="Unassembled WGS sequence"/>
</dbReference>
<dbReference type="PROSITE" id="PS50977">
    <property type="entry name" value="HTH_TETR_2"/>
    <property type="match status" value="1"/>
</dbReference>
<dbReference type="InterPro" id="IPR050109">
    <property type="entry name" value="HTH-type_TetR-like_transc_reg"/>
</dbReference>